<feature type="region of interest" description="Disordered" evidence="4">
    <location>
        <begin position="702"/>
        <end position="758"/>
    </location>
</feature>
<dbReference type="CDD" id="cd09562">
    <property type="entry name" value="SAM_liprin-alpha1_2_3_4_repeat1"/>
    <property type="match status" value="1"/>
</dbReference>
<dbReference type="PANTHER" id="PTHR12587:SF20">
    <property type="entry name" value="LIPRIN-ALPHA, ISOFORM E"/>
    <property type="match status" value="1"/>
</dbReference>
<dbReference type="EMBL" id="LUCH01005841">
    <property type="protein sequence ID" value="KAF5397743.1"/>
    <property type="molecule type" value="Genomic_DNA"/>
</dbReference>
<dbReference type="SMART" id="SM00454">
    <property type="entry name" value="SAM"/>
    <property type="match status" value="2"/>
</dbReference>
<evidence type="ECO:0000313" key="7">
    <source>
        <dbReference type="Proteomes" id="UP000748531"/>
    </source>
</evidence>
<feature type="compositionally biased region" description="Basic and acidic residues" evidence="4">
    <location>
        <begin position="370"/>
        <end position="381"/>
    </location>
</feature>
<keyword evidence="7" id="KW-1185">Reference proteome</keyword>
<accession>A0A8J4SH79</accession>
<dbReference type="OrthoDB" id="2132119at2759"/>
<proteinExistence type="inferred from homology"/>
<dbReference type="GO" id="GO:0005737">
    <property type="term" value="C:cytoplasm"/>
    <property type="evidence" value="ECO:0007669"/>
    <property type="project" value="UniProtKB-ARBA"/>
</dbReference>
<dbReference type="InterPro" id="IPR037621">
    <property type="entry name" value="LIP-1_SAM_2"/>
</dbReference>
<feature type="domain" description="SAM" evidence="5">
    <location>
        <begin position="781"/>
        <end position="847"/>
    </location>
</feature>
<feature type="compositionally biased region" description="Polar residues" evidence="4">
    <location>
        <begin position="428"/>
        <end position="452"/>
    </location>
</feature>
<feature type="compositionally biased region" description="Polar residues" evidence="4">
    <location>
        <begin position="106"/>
        <end position="135"/>
    </location>
</feature>
<gene>
    <name evidence="6" type="ORF">PHET_09208</name>
</gene>
<evidence type="ECO:0000259" key="5">
    <source>
        <dbReference type="PROSITE" id="PS50105"/>
    </source>
</evidence>
<dbReference type="GO" id="GO:0050808">
    <property type="term" value="P:synapse organization"/>
    <property type="evidence" value="ECO:0007669"/>
    <property type="project" value="TreeGrafter"/>
</dbReference>
<feature type="compositionally biased region" description="Low complexity" evidence="4">
    <location>
        <begin position="68"/>
        <end position="81"/>
    </location>
</feature>
<dbReference type="Gene3D" id="1.10.150.50">
    <property type="entry name" value="Transcription Factor, Ets-1"/>
    <property type="match status" value="2"/>
</dbReference>
<dbReference type="PANTHER" id="PTHR12587">
    <property type="entry name" value="LAR INTERACTING PROTEIN LIP -RELATED PROTEIN"/>
    <property type="match status" value="1"/>
</dbReference>
<evidence type="ECO:0000256" key="2">
    <source>
        <dbReference type="ARBA" id="ARBA00022737"/>
    </source>
</evidence>
<comment type="caution">
    <text evidence="6">The sequence shown here is derived from an EMBL/GenBank/DDBJ whole genome shotgun (WGS) entry which is preliminary data.</text>
</comment>
<dbReference type="GO" id="GO:0048786">
    <property type="term" value="C:presynaptic active zone"/>
    <property type="evidence" value="ECO:0007669"/>
    <property type="project" value="TreeGrafter"/>
</dbReference>
<dbReference type="Pfam" id="PF00536">
    <property type="entry name" value="SAM_1"/>
    <property type="match status" value="2"/>
</dbReference>
<evidence type="ECO:0000313" key="6">
    <source>
        <dbReference type="EMBL" id="KAF5397743.1"/>
    </source>
</evidence>
<sequence length="988" mass="108414">MPSLLPGFGPTGWSPPPSPLNSRGRTFWNSGANFSSSATVSSLTVSSREPVSSRPVGQYPSIDMRRTPNPQSNSQFSQPSSAYMSRSNQFEQQRSVSAASRPFHQTFGSANNSVSTSHLYSPSTSAGLSASQNGSPAPANQPKGVTLADAIAGMNVLEKMQQERAKQQNRQHLVQQQLLRYEDPYEFGPDELFLTNETAMDMPSSGDDSMQAGSMQQPCRPASQMQAYNPMRPPGPYSEAISQGQTVHLYAALTGSDSGHYTATNVVSSSGNSLFPIGPSAGGLDCNQLLVSQANSSVDRLRTPVSKTCPAPLAKVSVAAVAKSLVLPGFRQQLPPPFPDVVDQSDSTSQSEQLSLVHANLRRGQSMSKAKLEEKHLEESRPTVVDASRMDEHDTTGRRHSNPTLKDHTNHSSSSLSATSSDSPCEEATSSISDSQLTGQSIGVVSFSSTHSQPPPPLRSAPPQQVYQHHLQQQQMVHSQLLRDYEHQQQYQSLHAIQPHVGPPFPSNSRPLHSRAVNSTGMYMTNNYSYGSPAPTIGRAQFMASPAPSPTPSKKKSRMLSGTLGRFFKRNNTSTGADVQSIGGFAGSFVGSSAATQSSYRQQHPYNISQPSLPTFSSPSRVGTQMHFRQNGSQFGVAGPGQPMLVRPQITSGQVYSPLSQQQQQQQLLHQHQRYIQQQQHLQQMNQRHQQMVTFNSEEVNNPVASTQPVGTISPFPPASLPDNPTSSSSTSSLVNPSPVSDELVDTSSTVTPQVPEERRRWKKEELLEGAMMTRLPFAQWNGPTVVAWLELWVGMPAWYVAACRANVKSGAIMASLSEQEIQREIGISNPLHRLKLRLAIQEMVALTSPTPVPKPSTSRLAFGDMNHEWVGNCWLPNLGLAQYRPSFMECLVDARMLDHLTKRDLRTHLKMVDSLHRTSLLYGIVALKRLNYDRVELERRQKEAVQTDSIGEFRISFFYTRVRDLLRLHHLPNFNSVSAATCCAFHS</sequence>
<feature type="region of interest" description="Disordered" evidence="4">
    <location>
        <begin position="39"/>
        <end position="143"/>
    </location>
</feature>
<feature type="compositionally biased region" description="Low complexity" evidence="4">
    <location>
        <begin position="39"/>
        <end position="56"/>
    </location>
</feature>
<feature type="region of interest" description="Disordered" evidence="4">
    <location>
        <begin position="1"/>
        <end position="25"/>
    </location>
</feature>
<feature type="compositionally biased region" description="Low complexity" evidence="4">
    <location>
        <begin position="461"/>
        <end position="475"/>
    </location>
</feature>
<feature type="compositionally biased region" description="Low complexity" evidence="4">
    <location>
        <begin position="721"/>
        <end position="741"/>
    </location>
</feature>
<comment type="similarity">
    <text evidence="1">Belongs to the liprin family. Liprin-alpha subfamily.</text>
</comment>
<evidence type="ECO:0000256" key="4">
    <source>
        <dbReference type="SAM" id="MobiDB-lite"/>
    </source>
</evidence>
<evidence type="ECO:0000256" key="3">
    <source>
        <dbReference type="ARBA" id="ARBA00023054"/>
    </source>
</evidence>
<feature type="compositionally biased region" description="Low complexity" evidence="4">
    <location>
        <begin position="340"/>
        <end position="356"/>
    </location>
</feature>
<keyword evidence="2" id="KW-0677">Repeat</keyword>
<keyword evidence="3" id="KW-0175">Coiled coil</keyword>
<dbReference type="InterPro" id="IPR029515">
    <property type="entry name" value="Liprin"/>
</dbReference>
<feature type="compositionally biased region" description="Polar residues" evidence="4">
    <location>
        <begin position="82"/>
        <end position="98"/>
    </location>
</feature>
<feature type="domain" description="SAM" evidence="5">
    <location>
        <begin position="875"/>
        <end position="931"/>
    </location>
</feature>
<dbReference type="Proteomes" id="UP000748531">
    <property type="component" value="Unassembled WGS sequence"/>
</dbReference>
<feature type="compositionally biased region" description="Polar residues" evidence="4">
    <location>
        <begin position="702"/>
        <end position="711"/>
    </location>
</feature>
<feature type="region of interest" description="Disordered" evidence="4">
    <location>
        <begin position="332"/>
        <end position="475"/>
    </location>
</feature>
<evidence type="ECO:0000256" key="1">
    <source>
        <dbReference type="ARBA" id="ARBA00007026"/>
    </source>
</evidence>
<dbReference type="InterPro" id="IPR001660">
    <property type="entry name" value="SAM"/>
</dbReference>
<feature type="compositionally biased region" description="Low complexity" evidence="4">
    <location>
        <begin position="412"/>
        <end position="423"/>
    </location>
</feature>
<name>A0A8J4SH79_9TREM</name>
<dbReference type="SUPFAM" id="SSF47769">
    <property type="entry name" value="SAM/Pointed domain"/>
    <property type="match status" value="2"/>
</dbReference>
<reference evidence="6" key="1">
    <citation type="submission" date="2019-05" db="EMBL/GenBank/DDBJ databases">
        <title>Annotation for the trematode Paragonimus heterotremus.</title>
        <authorList>
            <person name="Choi Y.-J."/>
        </authorList>
    </citation>
    <scope>NUCLEOTIDE SEQUENCE</scope>
    <source>
        <strain evidence="6">LC</strain>
    </source>
</reference>
<dbReference type="CDD" id="cd09565">
    <property type="entry name" value="SAM_liprin-alpha1_2_3_4_repeat2"/>
    <property type="match status" value="1"/>
</dbReference>
<dbReference type="InterPro" id="IPR013761">
    <property type="entry name" value="SAM/pointed_sf"/>
</dbReference>
<dbReference type="InterPro" id="IPR037620">
    <property type="entry name" value="LIP-1_SAM_1"/>
</dbReference>
<feature type="compositionally biased region" description="Basic and acidic residues" evidence="4">
    <location>
        <begin position="388"/>
        <end position="397"/>
    </location>
</feature>
<protein>
    <recommendedName>
        <fullName evidence="5">SAM domain-containing protein</fullName>
    </recommendedName>
</protein>
<dbReference type="PROSITE" id="PS50105">
    <property type="entry name" value="SAM_DOMAIN"/>
    <property type="match status" value="2"/>
</dbReference>
<dbReference type="AlphaFoldDB" id="A0A8J4SH79"/>
<organism evidence="6 7">
    <name type="scientific">Paragonimus heterotremus</name>
    <dbReference type="NCBI Taxonomy" id="100268"/>
    <lineage>
        <taxon>Eukaryota</taxon>
        <taxon>Metazoa</taxon>
        <taxon>Spiralia</taxon>
        <taxon>Lophotrochozoa</taxon>
        <taxon>Platyhelminthes</taxon>
        <taxon>Trematoda</taxon>
        <taxon>Digenea</taxon>
        <taxon>Plagiorchiida</taxon>
        <taxon>Troglotremata</taxon>
        <taxon>Troglotrematidae</taxon>
        <taxon>Paragonimus</taxon>
    </lineage>
</organism>